<evidence type="ECO:0000256" key="1">
    <source>
        <dbReference type="SAM" id="Phobius"/>
    </source>
</evidence>
<dbReference type="Proteomes" id="UP000270094">
    <property type="component" value="Unassembled WGS sequence"/>
</dbReference>
<name>A0A3P7JJ28_STRVU</name>
<organism evidence="2 3">
    <name type="scientific">Strongylus vulgaris</name>
    <name type="common">Blood worm</name>
    <dbReference type="NCBI Taxonomy" id="40348"/>
    <lineage>
        <taxon>Eukaryota</taxon>
        <taxon>Metazoa</taxon>
        <taxon>Ecdysozoa</taxon>
        <taxon>Nematoda</taxon>
        <taxon>Chromadorea</taxon>
        <taxon>Rhabditida</taxon>
        <taxon>Rhabditina</taxon>
        <taxon>Rhabditomorpha</taxon>
        <taxon>Strongyloidea</taxon>
        <taxon>Strongylidae</taxon>
        <taxon>Strongylus</taxon>
    </lineage>
</organism>
<keyword evidence="1" id="KW-0472">Membrane</keyword>
<keyword evidence="1" id="KW-0812">Transmembrane</keyword>
<keyword evidence="3" id="KW-1185">Reference proteome</keyword>
<keyword evidence="1" id="KW-1133">Transmembrane helix</keyword>
<dbReference type="AlphaFoldDB" id="A0A3P7JJ28"/>
<feature type="transmembrane region" description="Helical" evidence="1">
    <location>
        <begin position="35"/>
        <end position="56"/>
    </location>
</feature>
<dbReference type="EMBL" id="UYYB01123125">
    <property type="protein sequence ID" value="VDM83446.1"/>
    <property type="molecule type" value="Genomic_DNA"/>
</dbReference>
<protein>
    <submittedName>
        <fullName evidence="2">Uncharacterized protein</fullName>
    </submittedName>
</protein>
<gene>
    <name evidence="2" type="ORF">SVUK_LOCUS18444</name>
</gene>
<reference evidence="2 3" key="1">
    <citation type="submission" date="2018-11" db="EMBL/GenBank/DDBJ databases">
        <authorList>
            <consortium name="Pathogen Informatics"/>
        </authorList>
    </citation>
    <scope>NUCLEOTIDE SEQUENCE [LARGE SCALE GENOMIC DNA]</scope>
</reference>
<sequence length="122" mass="12664">DIESFLGVVVVALILGVVPNSCAVVALISDVVLNSCVVVALISDVVLNSCVVVALISDVVLNSLVVVEVVFNFLGVVGDAAVDVGTDDSHLPIFSFMTFRALTRSGKSWSLGGYISAQWAVP</sequence>
<proteinExistence type="predicted"/>
<evidence type="ECO:0000313" key="2">
    <source>
        <dbReference type="EMBL" id="VDM83446.1"/>
    </source>
</evidence>
<feature type="transmembrane region" description="Helical" evidence="1">
    <location>
        <begin position="6"/>
        <end position="28"/>
    </location>
</feature>
<feature type="non-terminal residue" evidence="2">
    <location>
        <position position="1"/>
    </location>
</feature>
<accession>A0A3P7JJ28</accession>
<evidence type="ECO:0000313" key="3">
    <source>
        <dbReference type="Proteomes" id="UP000270094"/>
    </source>
</evidence>